<dbReference type="EMBL" id="UINC01183973">
    <property type="protein sequence ID" value="SVD94972.1"/>
    <property type="molecule type" value="Genomic_DNA"/>
</dbReference>
<protein>
    <submittedName>
        <fullName evidence="1">Uncharacterized protein</fullName>
    </submittedName>
</protein>
<organism evidence="1">
    <name type="scientific">marine metagenome</name>
    <dbReference type="NCBI Taxonomy" id="408172"/>
    <lineage>
        <taxon>unclassified sequences</taxon>
        <taxon>metagenomes</taxon>
        <taxon>ecological metagenomes</taxon>
    </lineage>
</organism>
<evidence type="ECO:0000313" key="1">
    <source>
        <dbReference type="EMBL" id="SVD94972.1"/>
    </source>
</evidence>
<accession>A0A382ZHM7</accession>
<feature type="non-terminal residue" evidence="1">
    <location>
        <position position="37"/>
    </location>
</feature>
<sequence length="37" mass="4364">MKGEEIYIDEDFEVDIFEGFENQIDESAVKKIKNKLV</sequence>
<name>A0A382ZHM7_9ZZZZ</name>
<proteinExistence type="predicted"/>
<dbReference type="AlphaFoldDB" id="A0A382ZHM7"/>
<gene>
    <name evidence="1" type="ORF">METZ01_LOCUS447826</name>
</gene>
<reference evidence="1" key="1">
    <citation type="submission" date="2018-05" db="EMBL/GenBank/DDBJ databases">
        <authorList>
            <person name="Lanie J.A."/>
            <person name="Ng W.-L."/>
            <person name="Kazmierczak K.M."/>
            <person name="Andrzejewski T.M."/>
            <person name="Davidsen T.M."/>
            <person name="Wayne K.J."/>
            <person name="Tettelin H."/>
            <person name="Glass J.I."/>
            <person name="Rusch D."/>
            <person name="Podicherti R."/>
            <person name="Tsui H.-C.T."/>
            <person name="Winkler M.E."/>
        </authorList>
    </citation>
    <scope>NUCLEOTIDE SEQUENCE</scope>
</reference>